<sequence length="154" mass="15860">MHNIHATGVILRDRGVLITGPSGSGKSTLALDLLDRVRMAGGFARIVCDDQMFVQKRSGRLLARAAATIGGLVEIRGIGPCAVDAEPAMEVDLVVRLVPAATAPRIWDGETATVEGIVLPRLDLPERGGTGSVAAVQAFLALSGVAIVTPGAAK</sequence>
<protein>
    <submittedName>
        <fullName evidence="2">HPr kinase/phosphorylase</fullName>
    </submittedName>
</protein>
<keyword evidence="3" id="KW-1185">Reference proteome</keyword>
<dbReference type="Gene3D" id="3.40.50.300">
    <property type="entry name" value="P-loop containing nucleotide triphosphate hydrolases"/>
    <property type="match status" value="1"/>
</dbReference>
<dbReference type="GO" id="GO:0006109">
    <property type="term" value="P:regulation of carbohydrate metabolic process"/>
    <property type="evidence" value="ECO:0007669"/>
    <property type="project" value="InterPro"/>
</dbReference>
<dbReference type="Proteomes" id="UP000278398">
    <property type="component" value="Unassembled WGS sequence"/>
</dbReference>
<keyword evidence="2" id="KW-0808">Transferase</keyword>
<proteinExistence type="predicted"/>
<dbReference type="InterPro" id="IPR027417">
    <property type="entry name" value="P-loop_NTPase"/>
</dbReference>
<feature type="domain" description="HPr kinase/phosphorylase C-terminal" evidence="1">
    <location>
        <begin position="3"/>
        <end position="83"/>
    </location>
</feature>
<dbReference type="CDD" id="cd01918">
    <property type="entry name" value="HprK_C"/>
    <property type="match status" value="1"/>
</dbReference>
<evidence type="ECO:0000313" key="2">
    <source>
        <dbReference type="EMBL" id="RST88437.1"/>
    </source>
</evidence>
<dbReference type="RefSeq" id="WP_126697402.1">
    <property type="nucleotide sequence ID" value="NZ_RWKW01000001.1"/>
</dbReference>
<keyword evidence="2" id="KW-0418">Kinase</keyword>
<dbReference type="GO" id="GO:0000155">
    <property type="term" value="F:phosphorelay sensor kinase activity"/>
    <property type="evidence" value="ECO:0007669"/>
    <property type="project" value="InterPro"/>
</dbReference>
<dbReference type="SUPFAM" id="SSF53795">
    <property type="entry name" value="PEP carboxykinase-like"/>
    <property type="match status" value="1"/>
</dbReference>
<dbReference type="GO" id="GO:0005524">
    <property type="term" value="F:ATP binding"/>
    <property type="evidence" value="ECO:0007669"/>
    <property type="project" value="InterPro"/>
</dbReference>
<dbReference type="Pfam" id="PF07475">
    <property type="entry name" value="Hpr_kinase_C"/>
    <property type="match status" value="1"/>
</dbReference>
<reference evidence="2 3" key="1">
    <citation type="submission" date="2018-12" db="EMBL/GenBank/DDBJ databases">
        <title>Mesorhizobium carbonis sp. nov., isolated from coal mine water.</title>
        <authorList>
            <person name="Xin W."/>
            <person name="Xu Z."/>
            <person name="Xiang F."/>
            <person name="Zhang J."/>
            <person name="Xi L."/>
            <person name="Liu J."/>
        </authorList>
    </citation>
    <scope>NUCLEOTIDE SEQUENCE [LARGE SCALE GENOMIC DNA]</scope>
    <source>
        <strain evidence="2 3">B2.3</strain>
    </source>
</reference>
<dbReference type="AlphaFoldDB" id="A0A3S0A444"/>
<dbReference type="EMBL" id="RWKW01000001">
    <property type="protein sequence ID" value="RST88437.1"/>
    <property type="molecule type" value="Genomic_DNA"/>
</dbReference>
<name>A0A3S0A444_9HYPH</name>
<evidence type="ECO:0000259" key="1">
    <source>
        <dbReference type="Pfam" id="PF07475"/>
    </source>
</evidence>
<comment type="caution">
    <text evidence="2">The sequence shown here is derived from an EMBL/GenBank/DDBJ whole genome shotgun (WGS) entry which is preliminary data.</text>
</comment>
<accession>A0A3S0A444</accession>
<organism evidence="2 3">
    <name type="scientific">Aquibium carbonis</name>
    <dbReference type="NCBI Taxonomy" id="2495581"/>
    <lineage>
        <taxon>Bacteria</taxon>
        <taxon>Pseudomonadati</taxon>
        <taxon>Pseudomonadota</taxon>
        <taxon>Alphaproteobacteria</taxon>
        <taxon>Hyphomicrobiales</taxon>
        <taxon>Phyllobacteriaceae</taxon>
        <taxon>Aquibium</taxon>
    </lineage>
</organism>
<dbReference type="InterPro" id="IPR011104">
    <property type="entry name" value="Hpr_kin/Pase_C"/>
</dbReference>
<evidence type="ECO:0000313" key="3">
    <source>
        <dbReference type="Proteomes" id="UP000278398"/>
    </source>
</evidence>
<dbReference type="OrthoDB" id="8326226at2"/>
<gene>
    <name evidence="2" type="ORF">EJC49_00045</name>
</gene>